<dbReference type="InterPro" id="IPR015867">
    <property type="entry name" value="N-reg_PII/ATP_PRibTrfase_C"/>
</dbReference>
<proteinExistence type="predicted"/>
<evidence type="ECO:0000313" key="8">
    <source>
        <dbReference type="EMBL" id="VAW26113.1"/>
    </source>
</evidence>
<dbReference type="PANTHER" id="PTHR33545:SF5">
    <property type="entry name" value="UPF0750 MEMBRANE PROTEIN YITT"/>
    <property type="match status" value="1"/>
</dbReference>
<evidence type="ECO:0000256" key="2">
    <source>
        <dbReference type="ARBA" id="ARBA00022475"/>
    </source>
</evidence>
<name>A0A3B0UCS5_9ZZZZ</name>
<evidence type="ECO:0000256" key="6">
    <source>
        <dbReference type="SAM" id="Phobius"/>
    </source>
</evidence>
<accession>A0A3B0UCS5</accession>
<reference evidence="8" key="1">
    <citation type="submission" date="2018-06" db="EMBL/GenBank/DDBJ databases">
        <authorList>
            <person name="Zhirakovskaya E."/>
        </authorList>
    </citation>
    <scope>NUCLEOTIDE SEQUENCE</scope>
</reference>
<evidence type="ECO:0000256" key="4">
    <source>
        <dbReference type="ARBA" id="ARBA00022989"/>
    </source>
</evidence>
<dbReference type="PANTHER" id="PTHR33545">
    <property type="entry name" value="UPF0750 MEMBRANE PROTEIN YITT-RELATED"/>
    <property type="match status" value="1"/>
</dbReference>
<feature type="transmembrane region" description="Helical" evidence="6">
    <location>
        <begin position="117"/>
        <end position="135"/>
    </location>
</feature>
<feature type="transmembrane region" description="Helical" evidence="6">
    <location>
        <begin position="183"/>
        <end position="202"/>
    </location>
</feature>
<dbReference type="PIRSF" id="PIRSF006483">
    <property type="entry name" value="Membrane_protein_YitT"/>
    <property type="match status" value="1"/>
</dbReference>
<sequence length="297" mass="32901">MAFLRKEKVFSKKWFIDYTLIIVGSFILAAGFVLFITPYKIVPGGVYGVSIVLHYVLGTPVGLMALAFDIPLTIIGTKILGPRFGIKTVVAFVLTAFFNDGLTYLYGYEPLVHGDALLSSIFGGLFLGVGLGLIFKSKATSGGSDIIAMIISKFTHLPVGQLMILVDSTIVLLGLIVFKDWKIPLYSLIVIFITGKVLDTILEGMNYDKVLFIISDKFDEIGEKIIHDLNRGGTFINGKGMYNQQEKQIIFTVVSRREVTILQEYIRRVDPHAFVTVLNSNEILGEGFKSLEMKLDV</sequence>
<dbReference type="GO" id="GO:0005886">
    <property type="term" value="C:plasma membrane"/>
    <property type="evidence" value="ECO:0007669"/>
    <property type="project" value="UniProtKB-SubCell"/>
</dbReference>
<feature type="transmembrane region" description="Helical" evidence="6">
    <location>
        <begin position="156"/>
        <end position="177"/>
    </location>
</feature>
<evidence type="ECO:0000256" key="3">
    <source>
        <dbReference type="ARBA" id="ARBA00022692"/>
    </source>
</evidence>
<dbReference type="EMBL" id="UOET01000008">
    <property type="protein sequence ID" value="VAW26113.1"/>
    <property type="molecule type" value="Genomic_DNA"/>
</dbReference>
<keyword evidence="4 6" id="KW-1133">Transmembrane helix</keyword>
<dbReference type="InterPro" id="IPR003740">
    <property type="entry name" value="YitT"/>
</dbReference>
<evidence type="ECO:0000256" key="1">
    <source>
        <dbReference type="ARBA" id="ARBA00004651"/>
    </source>
</evidence>
<dbReference type="Pfam" id="PF02588">
    <property type="entry name" value="YitT_membrane"/>
    <property type="match status" value="1"/>
</dbReference>
<protein>
    <recommendedName>
        <fullName evidence="7">DUF2179 domain-containing protein</fullName>
    </recommendedName>
</protein>
<feature type="transmembrane region" description="Helical" evidence="6">
    <location>
        <begin position="51"/>
        <end position="72"/>
    </location>
</feature>
<organism evidence="8">
    <name type="scientific">hydrothermal vent metagenome</name>
    <dbReference type="NCBI Taxonomy" id="652676"/>
    <lineage>
        <taxon>unclassified sequences</taxon>
        <taxon>metagenomes</taxon>
        <taxon>ecological metagenomes</taxon>
    </lineage>
</organism>
<evidence type="ECO:0000256" key="5">
    <source>
        <dbReference type="ARBA" id="ARBA00023136"/>
    </source>
</evidence>
<dbReference type="InterPro" id="IPR019264">
    <property type="entry name" value="DUF2179"/>
</dbReference>
<keyword evidence="5 6" id="KW-0472">Membrane</keyword>
<dbReference type="Pfam" id="PF10035">
    <property type="entry name" value="DUF2179"/>
    <property type="match status" value="1"/>
</dbReference>
<dbReference type="AlphaFoldDB" id="A0A3B0UCS5"/>
<dbReference type="CDD" id="cd16380">
    <property type="entry name" value="YitT_C"/>
    <property type="match status" value="1"/>
</dbReference>
<keyword evidence="3 6" id="KW-0812">Transmembrane</keyword>
<feature type="domain" description="DUF2179" evidence="7">
    <location>
        <begin position="231"/>
        <end position="285"/>
    </location>
</feature>
<gene>
    <name evidence="8" type="ORF">MNBD_BACTEROID07-969</name>
</gene>
<feature type="transmembrane region" description="Helical" evidence="6">
    <location>
        <begin position="20"/>
        <end position="39"/>
    </location>
</feature>
<dbReference type="InterPro" id="IPR051461">
    <property type="entry name" value="UPF0750_membrane"/>
</dbReference>
<comment type="subcellular location">
    <subcellularLocation>
        <location evidence="1">Cell membrane</location>
        <topology evidence="1">Multi-pass membrane protein</topology>
    </subcellularLocation>
</comment>
<keyword evidence="2" id="KW-1003">Cell membrane</keyword>
<evidence type="ECO:0000259" key="7">
    <source>
        <dbReference type="Pfam" id="PF10035"/>
    </source>
</evidence>
<feature type="transmembrane region" description="Helical" evidence="6">
    <location>
        <begin position="84"/>
        <end position="105"/>
    </location>
</feature>
<dbReference type="Gene3D" id="3.30.70.120">
    <property type="match status" value="1"/>
</dbReference>